<sequence length="558" mass="60505">MLTIANRGGKAGILLLMATLLSGCAGARFYSEARDNQGKAAHAAWQKVDLTKMVSTDRDNLNQVLQAQLDTQDKLAAAIRNNKLRALIEQEVGETNKKEHTGLLASIEASLNNLVKPDASNEKDASKIIAESREAIETYQSALTEKGVYDRIFSRNGLDVPSCDEVKDSKIPDAITEFEKTASTIQKTFITGALKEVRNECEDPISKKFDAAFSGFEGGAIATAVKQQKDDEKNLAEAKAKTENLRTKYKVALSAYNAAVTAAATPGAQDTAVTPAPTRAATSGDKVCPDGPKTGDDAVVKAGEAGKYLCRIVALIDEADDAFSISFISKERLDALDKFVTTVTKTNLDGKLPDDASEAAKAFVLLPKLMVDAKESIAAAKKPLMLPLMIRRNMEQLKLDGANKEITILETRVQLSKAIVDTLYAQAVQVWRAYETLTSDGSKEGYPDMRSVLPMKMVEAFSKASKDQKEVLYNSASMYSDALNRLSAKRYKLEYQRIATFQEVSLSYAEVNLKQWSTLIGGSVDQVAESASLGIKPETIAALLNTIGIFYIGHGVSK</sequence>
<dbReference type="PROSITE" id="PS51257">
    <property type="entry name" value="PROKAR_LIPOPROTEIN"/>
    <property type="match status" value="1"/>
</dbReference>
<evidence type="ECO:0000313" key="4">
    <source>
        <dbReference type="Proteomes" id="UP000839052"/>
    </source>
</evidence>
<accession>A0ABM8YYV8</accession>
<organism evidence="3 4">
    <name type="scientific">Candidatus Nitrotoga arctica</name>
    <dbReference type="NCBI Taxonomy" id="453162"/>
    <lineage>
        <taxon>Bacteria</taxon>
        <taxon>Pseudomonadati</taxon>
        <taxon>Pseudomonadota</taxon>
        <taxon>Betaproteobacteria</taxon>
        <taxon>Nitrosomonadales</taxon>
        <taxon>Gallionellaceae</taxon>
        <taxon>Candidatus Nitrotoga</taxon>
    </lineage>
</organism>
<proteinExistence type="predicted"/>
<evidence type="ECO:0000313" key="3">
    <source>
        <dbReference type="EMBL" id="CAG9932716.1"/>
    </source>
</evidence>
<feature type="region of interest" description="Disordered" evidence="2">
    <location>
        <begin position="269"/>
        <end position="289"/>
    </location>
</feature>
<dbReference type="EMBL" id="OU912926">
    <property type="protein sequence ID" value="CAG9932716.1"/>
    <property type="molecule type" value="Genomic_DNA"/>
</dbReference>
<feature type="coiled-coil region" evidence="1">
    <location>
        <begin position="221"/>
        <end position="248"/>
    </location>
</feature>
<keyword evidence="4" id="KW-1185">Reference proteome</keyword>
<evidence type="ECO:0000256" key="2">
    <source>
        <dbReference type="SAM" id="MobiDB-lite"/>
    </source>
</evidence>
<gene>
    <name evidence="3" type="ORF">NTG6680_1463</name>
</gene>
<feature type="compositionally biased region" description="Low complexity" evidence="2">
    <location>
        <begin position="269"/>
        <end position="282"/>
    </location>
</feature>
<evidence type="ECO:0000256" key="1">
    <source>
        <dbReference type="SAM" id="Coils"/>
    </source>
</evidence>
<evidence type="ECO:0008006" key="5">
    <source>
        <dbReference type="Google" id="ProtNLM"/>
    </source>
</evidence>
<name>A0ABM8YYV8_9PROT</name>
<reference evidence="3 4" key="1">
    <citation type="submission" date="2021-10" db="EMBL/GenBank/DDBJ databases">
        <authorList>
            <person name="Koch H."/>
        </authorList>
    </citation>
    <scope>NUCLEOTIDE SEQUENCE [LARGE SCALE GENOMIC DNA]</scope>
    <source>
        <strain evidence="3">6680</strain>
    </source>
</reference>
<keyword evidence="1" id="KW-0175">Coiled coil</keyword>
<protein>
    <recommendedName>
        <fullName evidence="5">Lipoprotein</fullName>
    </recommendedName>
</protein>
<dbReference type="Proteomes" id="UP000839052">
    <property type="component" value="Chromosome"/>
</dbReference>
<dbReference type="RefSeq" id="WP_239796609.1">
    <property type="nucleotide sequence ID" value="NZ_OU912926.1"/>
</dbReference>